<protein>
    <recommendedName>
        <fullName evidence="2">Repressor of RNA polymerase III transcription MAF1</fullName>
    </recommendedName>
</protein>
<evidence type="ECO:0000313" key="5">
    <source>
        <dbReference type="Proteomes" id="UP001159428"/>
    </source>
</evidence>
<keyword evidence="2" id="KW-0539">Nucleus</keyword>
<evidence type="ECO:0000256" key="1">
    <source>
        <dbReference type="ARBA" id="ARBA00006231"/>
    </source>
</evidence>
<dbReference type="PANTHER" id="PTHR22504">
    <property type="entry name" value="REPRESSOR OF RNA POLYMERASE III TRANSCRIPTION MAF1"/>
    <property type="match status" value="1"/>
</dbReference>
<evidence type="ECO:0000313" key="4">
    <source>
        <dbReference type="EMBL" id="CAH3168175.1"/>
    </source>
</evidence>
<dbReference type="InterPro" id="IPR038564">
    <property type="entry name" value="Maf1_sf"/>
</dbReference>
<dbReference type="InterPro" id="IPR015257">
    <property type="entry name" value="Maf1"/>
</dbReference>
<dbReference type="FunFam" id="3.40.1000.50:FF:000003">
    <property type="entry name" value="Repressor of RNA polymerase III transcription MAF1"/>
    <property type="match status" value="1"/>
</dbReference>
<dbReference type="PANTHER" id="PTHR22504:SF0">
    <property type="entry name" value="REPRESSOR OF RNA POLYMERASE III TRANSCRIPTION MAF1 HOMOLOG"/>
    <property type="match status" value="1"/>
</dbReference>
<dbReference type="GO" id="GO:0005634">
    <property type="term" value="C:nucleus"/>
    <property type="evidence" value="ECO:0007669"/>
    <property type="project" value="UniProtKB-SubCell"/>
</dbReference>
<dbReference type="Pfam" id="PF09174">
    <property type="entry name" value="Maf1"/>
    <property type="match status" value="1"/>
</dbReference>
<accession>A0AAU9Y7J2</accession>
<name>A0AAU9Y7J2_9CNID</name>
<dbReference type="Proteomes" id="UP001159428">
    <property type="component" value="Unassembled WGS sequence"/>
</dbReference>
<evidence type="ECO:0000256" key="3">
    <source>
        <dbReference type="SAM" id="MobiDB-lite"/>
    </source>
</evidence>
<evidence type="ECO:0000256" key="2">
    <source>
        <dbReference type="PIRNR" id="PIRNR037240"/>
    </source>
</evidence>
<gene>
    <name evidence="4" type="ORF">PMEA_00008602</name>
</gene>
<organism evidence="4 5">
    <name type="scientific">Pocillopora meandrina</name>
    <dbReference type="NCBI Taxonomy" id="46732"/>
    <lineage>
        <taxon>Eukaryota</taxon>
        <taxon>Metazoa</taxon>
        <taxon>Cnidaria</taxon>
        <taxon>Anthozoa</taxon>
        <taxon>Hexacorallia</taxon>
        <taxon>Scleractinia</taxon>
        <taxon>Astrocoeniina</taxon>
        <taxon>Pocilloporidae</taxon>
        <taxon>Pocillopora</taxon>
    </lineage>
</organism>
<keyword evidence="2" id="KW-0804">Transcription</keyword>
<comment type="caution">
    <text evidence="4">The sequence shown here is derived from an EMBL/GenBank/DDBJ whole genome shotgun (WGS) entry which is preliminary data.</text>
</comment>
<keyword evidence="5" id="KW-1185">Reference proteome</keyword>
<dbReference type="GO" id="GO:0016480">
    <property type="term" value="P:negative regulation of transcription by RNA polymerase III"/>
    <property type="evidence" value="ECO:0007669"/>
    <property type="project" value="UniProtKB-UniRule"/>
</dbReference>
<comment type="subcellular location">
    <subcellularLocation>
        <location evidence="2">Nucleus</location>
    </subcellularLocation>
</comment>
<proteinExistence type="inferred from homology"/>
<dbReference type="PIRSF" id="PIRSF037240">
    <property type="entry name" value="RNA_polIII_Trep_MAF1"/>
    <property type="match status" value="1"/>
</dbReference>
<feature type="compositionally biased region" description="Polar residues" evidence="3">
    <location>
        <begin position="60"/>
        <end position="78"/>
    </location>
</feature>
<dbReference type="GO" id="GO:0000994">
    <property type="term" value="F:RNA polymerase III core binding"/>
    <property type="evidence" value="ECO:0007669"/>
    <property type="project" value="TreeGrafter"/>
</dbReference>
<dbReference type="EMBL" id="CALNXJ010000172">
    <property type="protein sequence ID" value="CAH3168175.1"/>
    <property type="molecule type" value="Genomic_DNA"/>
</dbReference>
<sequence length="259" mass="29187">MKLLENARLDTLSAAISTDKGDSQIDGRIESYSCKMAGSDKKLYKSLNEGCAPHELQALSPPQTTHSASISPTNSNYPAVLTSTRQRRLSTGSQEEAVLCDTISRKMLFYLISTLNASFNPDYDFSNVKSHEFSREPNLQLVVDAINGNLSAINGETYVALRAGLWSAIDEEINLVECDIFSYNPDLDSDPYGEEGSLWSFNYFFYNKKMKRILFFTCRATRSIAQYQSDEDEQFEMEPMDMAFEESSFSGMELHLLKV</sequence>
<keyword evidence="2" id="KW-0678">Repressor</keyword>
<comment type="similarity">
    <text evidence="1 2">Belongs to the MAF1 family.</text>
</comment>
<feature type="region of interest" description="Disordered" evidence="3">
    <location>
        <begin position="59"/>
        <end position="78"/>
    </location>
</feature>
<keyword evidence="2" id="KW-0805">Transcription regulation</keyword>
<dbReference type="AlphaFoldDB" id="A0AAU9Y7J2"/>
<dbReference type="Gene3D" id="3.40.1000.50">
    <property type="entry name" value="Repressor of RNA polymerase III transcription Maf1"/>
    <property type="match status" value="2"/>
</dbReference>
<comment type="function">
    <text evidence="2">Element of the TORC1 signaling pathway that acts as a mediator of diverse signals and that represses RNA polymerase III transcription. Inhibits the de novo assembly of TFIIIB onto DNA.</text>
</comment>
<reference evidence="4 5" key="1">
    <citation type="submission" date="2022-05" db="EMBL/GenBank/DDBJ databases">
        <authorList>
            <consortium name="Genoscope - CEA"/>
            <person name="William W."/>
        </authorList>
    </citation>
    <scope>NUCLEOTIDE SEQUENCE [LARGE SCALE GENOMIC DNA]</scope>
</reference>